<feature type="compositionally biased region" description="Acidic residues" evidence="7">
    <location>
        <begin position="1016"/>
        <end position="1033"/>
    </location>
</feature>
<evidence type="ECO:0000256" key="7">
    <source>
        <dbReference type="SAM" id="MobiDB-lite"/>
    </source>
</evidence>
<evidence type="ECO:0000256" key="6">
    <source>
        <dbReference type="SAM" id="Coils"/>
    </source>
</evidence>
<dbReference type="EMBL" id="LS974621">
    <property type="protein sequence ID" value="CAG7874816.1"/>
    <property type="molecule type" value="Genomic_DNA"/>
</dbReference>
<name>A0A8D9GB76_BRACM</name>
<evidence type="ECO:0000256" key="4">
    <source>
        <dbReference type="ARBA" id="ARBA00022833"/>
    </source>
</evidence>
<comment type="similarity">
    <text evidence="1">Belongs to the FHY3/FAR1 family.</text>
</comment>
<evidence type="ECO:0000256" key="1">
    <source>
        <dbReference type="ARBA" id="ARBA00005889"/>
    </source>
</evidence>
<feature type="region of interest" description="Disordered" evidence="7">
    <location>
        <begin position="633"/>
        <end position="688"/>
    </location>
</feature>
<dbReference type="GO" id="GO:0008270">
    <property type="term" value="F:zinc ion binding"/>
    <property type="evidence" value="ECO:0007669"/>
    <property type="project" value="UniProtKB-KW"/>
</dbReference>
<reference evidence="9 10" key="1">
    <citation type="submission" date="2021-07" db="EMBL/GenBank/DDBJ databases">
        <authorList>
            <consortium name="Genoscope - CEA"/>
            <person name="William W."/>
        </authorList>
    </citation>
    <scope>NUCLEOTIDE SEQUENCE [LARGE SCALE GENOMIC DNA]</scope>
</reference>
<sequence length="1047" mass="120530">MVLIVLDEMDIEGVAIDLLSRNGANVDESCEASTSGNATSSTLEHFATLGEPQNGMEFESKEAAYYFYREYARSFGFGITIKASRRSKRSGKFIDVKIACSRFGAKREPTAAVINPRSCPKTGCKAGLHMKRKEDEKWVIVSFVKEHNHEICPDDFYASVRGKNKPAAGASAYQKKGLQLALEEDDFRIMLEHFAEMQSNQPGFFYAVDFDSEKRIRNVFWLDVKAKQDYYSFSDVVLFDTFYLRSGYRVPFAPFVGVNHHRRYALLGCALIGEESESAYSWLFRTWRKAVGGGQAPGVMITDQDKVLSDAVAEVLPSARHCFSLWSVMSKVPEMVNPLDDGFTECFRDCVDGAWTDEQFERSWSEMVCKFELNENEWLHSLFRDRRKWVPRYFHGLSFAGLSGVERSGSVVSHFDKYMNSEATFSGFFEEYTKFLQYRYDVEANDDNDSQSKEPTLRSSLAFEKQLSLIYTDAAFKKFQAEVLGVVSCQLQKEREDETTAIFRVEDFEKRRSFFVSVKKELLDVCCSCFLFEYQGFLCKHAMIVLQNSDVSCIPSQYILKRWSKKGNNREENHEEAAAVDNRMSRFDDLCKRFVKLGEVASLSDEAYKTALQFLEKNLKKCFSLNNSPKFPSEPGLENEGMLDSASKLSKKKKTQKKRKAYNGPEDVTNGSEELRQEPEQVSSRAPTFENCYIPQAADMEATELGSHAAPLGIYYSTQQTIGFSSVSSGQEGYYGYPATIQAMGNLHSVHGRMNQYETQPSIQGAFQGQTGFRGSAIRGGYDMEETLHDMKKEYIHILEMALRWVDEVIPDAPWVINQEFLDNHRIDYVAHDSLPYADTSGAGKDVYEFVKKVGRFKETMRTEGISTSDIIMRIVKDYNQYVMRNLDRGYSREDLGVSFVKACHQNQLWVIDLQQEKRLRVNMRLKKLQERVKEQQEKIQTVKMLRNEWVENADRWVAGFLEIFEEGCHKMGTAIRDRIQERLIRQIPRNRLENGQDDDTDDQFYEEYFDHDMGSDEDEEERYYDEEEDVEEEKDKTVKPDAKDDK</sequence>
<dbReference type="InterPro" id="IPR006564">
    <property type="entry name" value="Znf_PMZ"/>
</dbReference>
<feature type="compositionally biased region" description="Basic and acidic residues" evidence="7">
    <location>
        <begin position="1034"/>
        <end position="1047"/>
    </location>
</feature>
<evidence type="ECO:0000259" key="8">
    <source>
        <dbReference type="PROSITE" id="PS50966"/>
    </source>
</evidence>
<organism evidence="9 10">
    <name type="scientific">Brassica campestris</name>
    <name type="common">Field mustard</name>
    <dbReference type="NCBI Taxonomy" id="3711"/>
    <lineage>
        <taxon>Eukaryota</taxon>
        <taxon>Viridiplantae</taxon>
        <taxon>Streptophyta</taxon>
        <taxon>Embryophyta</taxon>
        <taxon>Tracheophyta</taxon>
        <taxon>Spermatophyta</taxon>
        <taxon>Magnoliopsida</taxon>
        <taxon>eudicotyledons</taxon>
        <taxon>Gunneridae</taxon>
        <taxon>Pentapetalae</taxon>
        <taxon>rosids</taxon>
        <taxon>malvids</taxon>
        <taxon>Brassicales</taxon>
        <taxon>Brassicaceae</taxon>
        <taxon>Brassiceae</taxon>
        <taxon>Brassica</taxon>
    </lineage>
</organism>
<keyword evidence="6" id="KW-0175">Coiled coil</keyword>
<protein>
    <recommendedName>
        <fullName evidence="8">SWIM-type domain-containing protein</fullName>
    </recommendedName>
</protein>
<dbReference type="GO" id="GO:0006355">
    <property type="term" value="P:regulation of DNA-templated transcription"/>
    <property type="evidence" value="ECO:0007669"/>
    <property type="project" value="InterPro"/>
</dbReference>
<dbReference type="GO" id="GO:0003824">
    <property type="term" value="F:catalytic activity"/>
    <property type="evidence" value="ECO:0007669"/>
    <property type="project" value="InterPro"/>
</dbReference>
<evidence type="ECO:0000256" key="3">
    <source>
        <dbReference type="ARBA" id="ARBA00022771"/>
    </source>
</evidence>
<accession>A0A8D9GB76</accession>
<dbReference type="Pfam" id="PF01467">
    <property type="entry name" value="CTP_transf_like"/>
    <property type="match status" value="1"/>
</dbReference>
<dbReference type="InterPro" id="IPR031052">
    <property type="entry name" value="FHY3/FAR1"/>
</dbReference>
<dbReference type="InterPro" id="IPR018289">
    <property type="entry name" value="MULE_transposase_dom"/>
</dbReference>
<gene>
    <name evidence="9" type="ORF">BRAPAZ1V2_A05P13370.2</name>
</gene>
<evidence type="ECO:0000313" key="10">
    <source>
        <dbReference type="Proteomes" id="UP000694005"/>
    </source>
</evidence>
<dbReference type="InterPro" id="IPR007527">
    <property type="entry name" value="Znf_SWIM"/>
</dbReference>
<keyword evidence="2" id="KW-0479">Metal-binding</keyword>
<feature type="region of interest" description="Disordered" evidence="7">
    <location>
        <begin position="991"/>
        <end position="1047"/>
    </location>
</feature>
<dbReference type="SMART" id="SM00575">
    <property type="entry name" value="ZnF_PMZ"/>
    <property type="match status" value="1"/>
</dbReference>
<dbReference type="Gramene" id="A05p13370.2_BraZ1">
    <property type="protein sequence ID" value="A05p13370.2_BraZ1.CDS"/>
    <property type="gene ID" value="A05g13370.2_BraZ1"/>
</dbReference>
<dbReference type="PROSITE" id="PS50966">
    <property type="entry name" value="ZF_SWIM"/>
    <property type="match status" value="1"/>
</dbReference>
<dbReference type="InterPro" id="IPR004330">
    <property type="entry name" value="FAR1_DNA_bnd_dom"/>
</dbReference>
<feature type="compositionally biased region" description="Acidic residues" evidence="7">
    <location>
        <begin position="996"/>
        <end position="1008"/>
    </location>
</feature>
<feature type="coiled-coil region" evidence="6">
    <location>
        <begin position="912"/>
        <end position="946"/>
    </location>
</feature>
<dbReference type="Gene3D" id="3.40.50.620">
    <property type="entry name" value="HUPs"/>
    <property type="match status" value="1"/>
</dbReference>
<dbReference type="AlphaFoldDB" id="A0A8D9GB76"/>
<feature type="domain" description="SWIM-type" evidence="8">
    <location>
        <begin position="514"/>
        <end position="550"/>
    </location>
</feature>
<dbReference type="Pfam" id="PF03101">
    <property type="entry name" value="FAR1"/>
    <property type="match status" value="1"/>
</dbReference>
<proteinExistence type="inferred from homology"/>
<evidence type="ECO:0000256" key="2">
    <source>
        <dbReference type="ARBA" id="ARBA00022723"/>
    </source>
</evidence>
<dbReference type="Pfam" id="PF10551">
    <property type="entry name" value="MULE"/>
    <property type="match status" value="1"/>
</dbReference>
<keyword evidence="4" id="KW-0862">Zinc</keyword>
<dbReference type="PANTHER" id="PTHR31669:SF280">
    <property type="entry name" value="PROTEIN FAR1-RELATED SEQUENCE 2"/>
    <property type="match status" value="1"/>
</dbReference>
<dbReference type="Proteomes" id="UP000694005">
    <property type="component" value="Chromosome A05"/>
</dbReference>
<feature type="compositionally biased region" description="Basic residues" evidence="7">
    <location>
        <begin position="649"/>
        <end position="661"/>
    </location>
</feature>
<dbReference type="PANTHER" id="PTHR31669">
    <property type="entry name" value="PROTEIN FAR1-RELATED SEQUENCE 10-RELATED"/>
    <property type="match status" value="1"/>
</dbReference>
<keyword evidence="3 5" id="KW-0863">Zinc-finger</keyword>
<evidence type="ECO:0000313" key="9">
    <source>
        <dbReference type="EMBL" id="CAG7874816.1"/>
    </source>
</evidence>
<evidence type="ECO:0000256" key="5">
    <source>
        <dbReference type="PROSITE-ProRule" id="PRU00325"/>
    </source>
</evidence>
<dbReference type="InterPro" id="IPR014729">
    <property type="entry name" value="Rossmann-like_a/b/a_fold"/>
</dbReference>
<dbReference type="Pfam" id="PF04434">
    <property type="entry name" value="SWIM"/>
    <property type="match status" value="1"/>
</dbReference>
<dbReference type="InterPro" id="IPR004821">
    <property type="entry name" value="Cyt_trans-like"/>
</dbReference>